<feature type="compositionally biased region" description="Polar residues" evidence="1">
    <location>
        <begin position="1716"/>
        <end position="1725"/>
    </location>
</feature>
<feature type="compositionally biased region" description="Polar residues" evidence="1">
    <location>
        <begin position="344"/>
        <end position="360"/>
    </location>
</feature>
<name>A0A7S3L187_9STRA</name>
<feature type="region of interest" description="Disordered" evidence="1">
    <location>
        <begin position="1"/>
        <end position="54"/>
    </location>
</feature>
<feature type="region of interest" description="Disordered" evidence="1">
    <location>
        <begin position="70"/>
        <end position="182"/>
    </location>
</feature>
<feature type="compositionally biased region" description="Basic and acidic residues" evidence="1">
    <location>
        <begin position="886"/>
        <end position="897"/>
    </location>
</feature>
<accession>A0A7S3L187</accession>
<evidence type="ECO:0000313" key="3">
    <source>
        <dbReference type="EMBL" id="CAE0406317.1"/>
    </source>
</evidence>
<feature type="compositionally biased region" description="Low complexity" evidence="1">
    <location>
        <begin position="152"/>
        <end position="164"/>
    </location>
</feature>
<evidence type="ECO:0000259" key="2">
    <source>
        <dbReference type="Pfam" id="PF20710"/>
    </source>
</evidence>
<feature type="region of interest" description="Disordered" evidence="1">
    <location>
        <begin position="1593"/>
        <end position="1651"/>
    </location>
</feature>
<proteinExistence type="predicted"/>
<dbReference type="SUPFAM" id="SSF51197">
    <property type="entry name" value="Clavaminate synthase-like"/>
    <property type="match status" value="1"/>
</dbReference>
<dbReference type="GO" id="GO:0035098">
    <property type="term" value="C:ESC/E(Z) complex"/>
    <property type="evidence" value="ECO:0007669"/>
    <property type="project" value="TreeGrafter"/>
</dbReference>
<dbReference type="PANTHER" id="PTHR46541">
    <property type="entry name" value="ZINC FINGER PROTEIN AEBP2"/>
    <property type="match status" value="1"/>
</dbReference>
<feature type="region of interest" description="Disordered" evidence="1">
    <location>
        <begin position="547"/>
        <end position="582"/>
    </location>
</feature>
<dbReference type="EMBL" id="HBIM01004925">
    <property type="protein sequence ID" value="CAE0406317.1"/>
    <property type="molecule type" value="Transcribed_RNA"/>
</dbReference>
<feature type="compositionally biased region" description="Basic and acidic residues" evidence="1">
    <location>
        <begin position="642"/>
        <end position="658"/>
    </location>
</feature>
<feature type="compositionally biased region" description="Low complexity" evidence="1">
    <location>
        <begin position="87"/>
        <end position="112"/>
    </location>
</feature>
<dbReference type="InterPro" id="IPR052130">
    <property type="entry name" value="AEBP2/jing_C2H2-ZnF"/>
</dbReference>
<evidence type="ECO:0000256" key="1">
    <source>
        <dbReference type="SAM" id="MobiDB-lite"/>
    </source>
</evidence>
<feature type="compositionally biased region" description="Polar residues" evidence="1">
    <location>
        <begin position="690"/>
        <end position="700"/>
    </location>
</feature>
<feature type="compositionally biased region" description="Basic and acidic residues" evidence="1">
    <location>
        <begin position="1621"/>
        <end position="1634"/>
    </location>
</feature>
<feature type="region of interest" description="Disordered" evidence="1">
    <location>
        <begin position="1663"/>
        <end position="1734"/>
    </location>
</feature>
<feature type="compositionally biased region" description="Basic and acidic residues" evidence="1">
    <location>
        <begin position="1678"/>
        <end position="1703"/>
    </location>
</feature>
<feature type="compositionally biased region" description="Low complexity" evidence="1">
    <location>
        <begin position="19"/>
        <end position="30"/>
    </location>
</feature>
<dbReference type="GO" id="GO:0006357">
    <property type="term" value="P:regulation of transcription by RNA polymerase II"/>
    <property type="evidence" value="ECO:0007669"/>
    <property type="project" value="TreeGrafter"/>
</dbReference>
<feature type="compositionally biased region" description="Basic and acidic residues" evidence="1">
    <location>
        <begin position="361"/>
        <end position="370"/>
    </location>
</feature>
<dbReference type="GO" id="GO:0008270">
    <property type="term" value="F:zinc ion binding"/>
    <property type="evidence" value="ECO:0007669"/>
    <property type="project" value="UniProtKB-KW"/>
</dbReference>
<dbReference type="PANTHER" id="PTHR46541:SF1">
    <property type="entry name" value="ZINC FINGER PROTEIN AEBP2"/>
    <property type="match status" value="1"/>
</dbReference>
<feature type="compositionally biased region" description="Polar residues" evidence="1">
    <location>
        <begin position="285"/>
        <end position="294"/>
    </location>
</feature>
<feature type="compositionally biased region" description="Low complexity" evidence="1">
    <location>
        <begin position="38"/>
        <end position="54"/>
    </location>
</feature>
<reference evidence="3" key="1">
    <citation type="submission" date="2021-01" db="EMBL/GenBank/DDBJ databases">
        <authorList>
            <person name="Corre E."/>
            <person name="Pelletier E."/>
            <person name="Niang G."/>
            <person name="Scheremetjew M."/>
            <person name="Finn R."/>
            <person name="Kale V."/>
            <person name="Holt S."/>
            <person name="Cochrane G."/>
            <person name="Meng A."/>
            <person name="Brown T."/>
            <person name="Cohen L."/>
        </authorList>
    </citation>
    <scope>NUCLEOTIDE SEQUENCE</scope>
    <source>
        <strain evidence="3">CCMP127</strain>
    </source>
</reference>
<feature type="region of interest" description="Disordered" evidence="1">
    <location>
        <begin position="275"/>
        <end position="381"/>
    </location>
</feature>
<feature type="compositionally biased region" description="Polar residues" evidence="1">
    <location>
        <begin position="547"/>
        <end position="562"/>
    </location>
</feature>
<feature type="region of interest" description="Disordered" evidence="1">
    <location>
        <begin position="619"/>
        <end position="707"/>
    </location>
</feature>
<dbReference type="InterPro" id="IPR049227">
    <property type="entry name" value="DUF6824"/>
</dbReference>
<feature type="compositionally biased region" description="Basic and acidic residues" evidence="1">
    <location>
        <begin position="275"/>
        <end position="284"/>
    </location>
</feature>
<feature type="region of interest" description="Disordered" evidence="1">
    <location>
        <begin position="857"/>
        <end position="897"/>
    </location>
</feature>
<feature type="domain" description="DUF6824" evidence="2">
    <location>
        <begin position="713"/>
        <end position="797"/>
    </location>
</feature>
<feature type="compositionally biased region" description="Polar residues" evidence="1">
    <location>
        <begin position="133"/>
        <end position="144"/>
    </location>
</feature>
<sequence>MTTDVEAAGGMIGMMENEQQQQQQQQQDPQQEYHDHNNNNNSSNNKTNASSFTTPVAVRTTTPAAVVAAADAISTEEPREEEEDTTKTATTTSVATPTTTTGMTTTTVSSTPNKADLHCHEESSLEETNTTSMILQTPDRQANSNRRKTSINSSNNSADNNKNNNKNKRKRRSTPTSPPDSLAFATEQETEDLDAFVRLNFEGSHVQFFDAMVNAMKHYRMNFSLVMERFLVHDEKCQRMMRNIYGKIMGKTSSARGIPPEWNDKVMAYLRTKNEQKDVVKQQDKNNSVATASRKNSHEEEEDESKVAPGTTDPSPTTNGKTCPSPKEKSLPCTTTEAIDDSKISSGSPSLDMSGMQNKQLDTDKERETKNPAATNSTGTVKKKLMGRKGVLDTFITKKFEGNYISFLKYLDNERGEPNFDAEDFAEYCGSRKGTNQIQLIVSTLQQGKPAGQLSKKWEGLIDDYRKTKASESTTCAYGESKEGMVAANLMDQHEEQQADNKTTDEKRKRSDAKVLLKSLGPDARPVQHTGIPRLEAVADPFGTVPSTTAIENSTSSIATTTTRHRSHGVAPDSSSADEPVDETIPTAVVRESDMNSVIDGLDAAQTKAPVPAIGRETQANVRGGIGKEATRPRGRPLNTDVVHESQAVDERPSEKLVRTKRQHTRKRPITDGEDPSMAASPKAPKQLVTKPTQEGSHPDQTLLEPNAFTENDVLCGRGAGRKTHRGNVTFRSFIHEHQPRFLNASKSDRHGIAIEVVRLWREMIPPGRFLTQHKDDKWFDIGEDAAVLKVTKALSETRYGVTKSPGAKSIEPTKPIKPKKALARELAVDMVLPPPLNSRKRTRNPVVANQLSTEVSKDDALKNGRKKKRLKSGTSRNACGTFPEGPKKQDRTAETTHRIQKLREESKLLQKSLPPSDPYAEEIAFLHHNPVVSFKDLHPLPQAEPLPDIPKHSSGWASWQDEQQRIFLADFSGIQEISEQSKEFLSQMMQRDDITVITQGIMHGFRQELWSQAAVNQACGNRWYHKFRHFRWDPVKESYVEQNGYLSMKVGDFCKYLCQRDCFLNHKNDHDKVFRFVNGQTPQQEIELDVENDVIYMLDLDMTKLLPQTYQDFVDNFKIKEMLPGGEWCMMNKVPQSGRPFMGPNLYMTPAGSFTHLHQDGHGTVDSGHYNVTGYNEVIMLRRMPEIHKRNACQMVPGASAKYDALYGKPHDSGMGIVRPDWPTVDTVSRWRGMNYCPAVFILKPGQHIHINKGRLHAFRKMETRVLPATDCHAEMRKSLVTLANLKVSPLCVSVAFDWMFMGTTSDGINREVAACLECASLNRAKGVKSLAIPETALLCQARTVSLPSKADSQITPFVNPERCMSRVQRYSPKPVDICRGILPSLRYVIGKSVDSVRDAKVKTPMKNEGFAKCEKVTVAPRPDTFENPEEFNLDPDGSDYFCRLCHRELSNVYMHCEGCEELLQKDYNICVDCHAEQRYATFCQMNTKTNKRKSILNHTGNMSYDRSSYCPCKNGPACGNCGYCIGCSCRCHTWFRVHKRFHEETELEALKSRLEAAVIEQGPIKFDKETELRLRLGGISVDGPGSYACDHAASPGVGTPSVAARSDGANPTSPIELPFQKEDERPSIDDSRASTSLAETESPPPLTEANAAEYLTRPVEKALDTNDAMSASTIECTREKPSRVDLDPPPRDSKPSHEFPRDSPSSVHRHLPLESTTQPSDSSRVVPDDKLF</sequence>
<feature type="compositionally biased region" description="Polar residues" evidence="1">
    <location>
        <begin position="312"/>
        <end position="322"/>
    </location>
</feature>
<organism evidence="3">
    <name type="scientific">Amphora coffeiformis</name>
    <dbReference type="NCBI Taxonomy" id="265554"/>
    <lineage>
        <taxon>Eukaryota</taxon>
        <taxon>Sar</taxon>
        <taxon>Stramenopiles</taxon>
        <taxon>Ochrophyta</taxon>
        <taxon>Bacillariophyta</taxon>
        <taxon>Bacillariophyceae</taxon>
        <taxon>Bacillariophycidae</taxon>
        <taxon>Thalassiophysales</taxon>
        <taxon>Catenulaceae</taxon>
        <taxon>Amphora</taxon>
    </lineage>
</organism>
<gene>
    <name evidence="3" type="ORF">ACOF00016_LOCUS4208</name>
</gene>
<dbReference type="Gene3D" id="2.60.120.650">
    <property type="entry name" value="Cupin"/>
    <property type="match status" value="1"/>
</dbReference>
<dbReference type="Pfam" id="PF20710">
    <property type="entry name" value="DUF6824"/>
    <property type="match status" value="1"/>
</dbReference>
<feature type="compositionally biased region" description="Basic residues" evidence="1">
    <location>
        <begin position="659"/>
        <end position="668"/>
    </location>
</feature>
<protein>
    <recommendedName>
        <fullName evidence="2">DUF6824 domain-containing protein</fullName>
    </recommendedName>
</protein>